<evidence type="ECO:0000313" key="1">
    <source>
        <dbReference type="EMBL" id="EAS29090.3"/>
    </source>
</evidence>
<reference evidence="2" key="2">
    <citation type="journal article" date="2010" name="Genome Res.">
        <title>Population genomic sequencing of Coccidioides fungi reveals recent hybridization and transposon control.</title>
        <authorList>
            <person name="Neafsey D.E."/>
            <person name="Barker B.M."/>
            <person name="Sharpton T.J."/>
            <person name="Stajich J.E."/>
            <person name="Park D.J."/>
            <person name="Whiston E."/>
            <person name="Hung C.-Y."/>
            <person name="McMahan C."/>
            <person name="White J."/>
            <person name="Sykes S."/>
            <person name="Heiman D."/>
            <person name="Young S."/>
            <person name="Zeng Q."/>
            <person name="Abouelleil A."/>
            <person name="Aftuck L."/>
            <person name="Bessette D."/>
            <person name="Brown A."/>
            <person name="FitzGerald M."/>
            <person name="Lui A."/>
            <person name="Macdonald J.P."/>
            <person name="Priest M."/>
            <person name="Orbach M.J."/>
            <person name="Galgiani J.N."/>
            <person name="Kirkland T.N."/>
            <person name="Cole G.T."/>
            <person name="Birren B.W."/>
            <person name="Henn M.R."/>
            <person name="Taylor J.W."/>
            <person name="Rounsley S.D."/>
        </authorList>
    </citation>
    <scope>GENOME REANNOTATION</scope>
    <source>
        <strain evidence="2">RS</strain>
    </source>
</reference>
<dbReference type="InParanoid" id="J3K483"/>
<dbReference type="Proteomes" id="UP000001261">
    <property type="component" value="Unassembled WGS sequence"/>
</dbReference>
<proteinExistence type="predicted"/>
<dbReference type="KEGG" id="cim:CIMG_13296"/>
<protein>
    <submittedName>
        <fullName evidence="1">Uncharacterized protein</fullName>
    </submittedName>
</protein>
<dbReference type="AlphaFoldDB" id="J3K483"/>
<keyword evidence="2" id="KW-1185">Reference proteome</keyword>
<accession>J3K483</accession>
<dbReference type="EMBL" id="GG704913">
    <property type="protein sequence ID" value="EAS29090.3"/>
    <property type="molecule type" value="Genomic_DNA"/>
</dbReference>
<evidence type="ECO:0000313" key="2">
    <source>
        <dbReference type="Proteomes" id="UP000001261"/>
    </source>
</evidence>
<reference evidence="2" key="1">
    <citation type="journal article" date="2009" name="Genome Res.">
        <title>Comparative genomic analyses of the human fungal pathogens Coccidioides and their relatives.</title>
        <authorList>
            <person name="Sharpton T.J."/>
            <person name="Stajich J.E."/>
            <person name="Rounsley S.D."/>
            <person name="Gardner M.J."/>
            <person name="Wortman J.R."/>
            <person name="Jordar V.S."/>
            <person name="Maiti R."/>
            <person name="Kodira C.D."/>
            <person name="Neafsey D.E."/>
            <person name="Zeng Q."/>
            <person name="Hung C.-Y."/>
            <person name="McMahan C."/>
            <person name="Muszewska A."/>
            <person name="Grynberg M."/>
            <person name="Mandel M.A."/>
            <person name="Kellner E.M."/>
            <person name="Barker B.M."/>
            <person name="Galgiani J.N."/>
            <person name="Orbach M.J."/>
            <person name="Kirkland T.N."/>
            <person name="Cole G.T."/>
            <person name="Henn M.R."/>
            <person name="Birren B.W."/>
            <person name="Taylor J.W."/>
        </authorList>
    </citation>
    <scope>NUCLEOTIDE SEQUENCE [LARGE SCALE GENOMIC DNA]</scope>
    <source>
        <strain evidence="2">RS</strain>
    </source>
</reference>
<organism evidence="1 2">
    <name type="scientific">Coccidioides immitis (strain RS)</name>
    <name type="common">Valley fever fungus</name>
    <dbReference type="NCBI Taxonomy" id="246410"/>
    <lineage>
        <taxon>Eukaryota</taxon>
        <taxon>Fungi</taxon>
        <taxon>Dikarya</taxon>
        <taxon>Ascomycota</taxon>
        <taxon>Pezizomycotina</taxon>
        <taxon>Eurotiomycetes</taxon>
        <taxon>Eurotiomycetidae</taxon>
        <taxon>Onygenales</taxon>
        <taxon>Onygenaceae</taxon>
        <taxon>Coccidioides</taxon>
    </lineage>
</organism>
<gene>
    <name evidence="1" type="ORF">CIMG_13296</name>
</gene>
<name>J3K483_COCIM</name>
<sequence>MALAVLNHTRHNSHDFYVTKGLHVFDKSIGNLDCTISIWFMQALFGEFAFRVPPYSRYVFTMRLGKAKEAQNGVQFKTPWYLHMEARNGESDKVKLKGGQNLQANSLAGDARRCLLDLRSAKAKKITIRDLDKRLRRRTEFKCIECFVQVILTRYFSL</sequence>
<dbReference type="RefSeq" id="XP_001240673.2">
    <property type="nucleotide sequence ID" value="XM_001240672.2"/>
</dbReference>
<dbReference type="VEuPathDB" id="FungiDB:CIMG_13296"/>
<dbReference type="GeneID" id="24164923"/>